<dbReference type="AlphaFoldDB" id="A0A194XVK2"/>
<evidence type="ECO:0000313" key="2">
    <source>
        <dbReference type="EMBL" id="KUJ24263.1"/>
    </source>
</evidence>
<dbReference type="EMBL" id="KQ947404">
    <property type="protein sequence ID" value="KUJ24263.1"/>
    <property type="molecule type" value="Genomic_DNA"/>
</dbReference>
<feature type="compositionally biased region" description="Low complexity" evidence="1">
    <location>
        <begin position="107"/>
        <end position="128"/>
    </location>
</feature>
<dbReference type="OrthoDB" id="3563877at2759"/>
<protein>
    <submittedName>
        <fullName evidence="2">Uncharacterized protein</fullName>
    </submittedName>
</protein>
<dbReference type="KEGG" id="psco:LY89DRAFT_16726"/>
<sequence>MSKISFTIALPHDGPNGNRTPQFFISTSNNTYLSFKGMDYKGARFGNSNATSGWKNRFEYSVVAAKGITKFSIQMNTSVILPPLSWGLPGPAPKAKKEEKEKRKSKSNGSSRGTSSSKSSSSRSSRSSYDSREGPRRSGKRHEQPRLRDHSPPRRLRDIEDQAYRKHGQRRRRESTREHSPGVVDHLDPFDPGE</sequence>
<accession>A0A194XVK2</accession>
<feature type="compositionally biased region" description="Basic and acidic residues" evidence="1">
    <location>
        <begin position="129"/>
        <end position="164"/>
    </location>
</feature>
<dbReference type="InParanoid" id="A0A194XVK2"/>
<proteinExistence type="predicted"/>
<gene>
    <name evidence="2" type="ORF">LY89DRAFT_16726</name>
</gene>
<dbReference type="Proteomes" id="UP000070700">
    <property type="component" value="Unassembled WGS sequence"/>
</dbReference>
<dbReference type="RefSeq" id="XP_018078618.1">
    <property type="nucleotide sequence ID" value="XM_018205540.1"/>
</dbReference>
<dbReference type="GeneID" id="28815266"/>
<evidence type="ECO:0000313" key="3">
    <source>
        <dbReference type="Proteomes" id="UP000070700"/>
    </source>
</evidence>
<feature type="region of interest" description="Disordered" evidence="1">
    <location>
        <begin position="82"/>
        <end position="194"/>
    </location>
</feature>
<feature type="compositionally biased region" description="Basic and acidic residues" evidence="1">
    <location>
        <begin position="175"/>
        <end position="194"/>
    </location>
</feature>
<name>A0A194XVK2_MOLSC</name>
<keyword evidence="3" id="KW-1185">Reference proteome</keyword>
<evidence type="ECO:0000256" key="1">
    <source>
        <dbReference type="SAM" id="MobiDB-lite"/>
    </source>
</evidence>
<feature type="compositionally biased region" description="Basic residues" evidence="1">
    <location>
        <begin position="165"/>
        <end position="174"/>
    </location>
</feature>
<reference evidence="2 3" key="1">
    <citation type="submission" date="2015-10" db="EMBL/GenBank/DDBJ databases">
        <title>Full genome of DAOMC 229536 Phialocephala scopiformis, a fungal endophyte of spruce producing the potent anti-insectan compound rugulosin.</title>
        <authorList>
            <consortium name="DOE Joint Genome Institute"/>
            <person name="Walker A.K."/>
            <person name="Frasz S.L."/>
            <person name="Seifert K.A."/>
            <person name="Miller J.D."/>
            <person name="Mondo S.J."/>
            <person name="Labutti K."/>
            <person name="Lipzen A."/>
            <person name="Dockter R."/>
            <person name="Kennedy M."/>
            <person name="Grigoriev I.V."/>
            <person name="Spatafora J.W."/>
        </authorList>
    </citation>
    <scope>NUCLEOTIDE SEQUENCE [LARGE SCALE GENOMIC DNA]</scope>
    <source>
        <strain evidence="2 3">CBS 120377</strain>
    </source>
</reference>
<organism evidence="2 3">
    <name type="scientific">Mollisia scopiformis</name>
    <name type="common">Conifer needle endophyte fungus</name>
    <name type="synonym">Phialocephala scopiformis</name>
    <dbReference type="NCBI Taxonomy" id="149040"/>
    <lineage>
        <taxon>Eukaryota</taxon>
        <taxon>Fungi</taxon>
        <taxon>Dikarya</taxon>
        <taxon>Ascomycota</taxon>
        <taxon>Pezizomycotina</taxon>
        <taxon>Leotiomycetes</taxon>
        <taxon>Helotiales</taxon>
        <taxon>Mollisiaceae</taxon>
        <taxon>Mollisia</taxon>
    </lineage>
</organism>